<dbReference type="InterPro" id="IPR036061">
    <property type="entry name" value="CheW-like_dom_sf"/>
</dbReference>
<dbReference type="SUPFAM" id="SSF50341">
    <property type="entry name" value="CheW-like"/>
    <property type="match status" value="1"/>
</dbReference>
<reference evidence="3" key="1">
    <citation type="journal article" date="2019" name="Int. J. Syst. Evol. Microbiol.">
        <title>The Global Catalogue of Microorganisms (GCM) 10K type strain sequencing project: providing services to taxonomists for standard genome sequencing and annotation.</title>
        <authorList>
            <consortium name="The Broad Institute Genomics Platform"/>
            <consortium name="The Broad Institute Genome Sequencing Center for Infectious Disease"/>
            <person name="Wu L."/>
            <person name="Ma J."/>
        </authorList>
    </citation>
    <scope>NUCLEOTIDE SEQUENCE [LARGE SCALE GENOMIC DNA]</scope>
    <source>
        <strain evidence="3">KCTC 42424</strain>
    </source>
</reference>
<dbReference type="PROSITE" id="PS50851">
    <property type="entry name" value="CHEW"/>
    <property type="match status" value="1"/>
</dbReference>
<comment type="caution">
    <text evidence="2">The sequence shown here is derived from an EMBL/GenBank/DDBJ whole genome shotgun (WGS) entry which is preliminary data.</text>
</comment>
<protein>
    <submittedName>
        <fullName evidence="2">Chemotaxis protein CheW</fullName>
    </submittedName>
</protein>
<evidence type="ECO:0000313" key="2">
    <source>
        <dbReference type="EMBL" id="MFC3681505.1"/>
    </source>
</evidence>
<evidence type="ECO:0000259" key="1">
    <source>
        <dbReference type="PROSITE" id="PS50851"/>
    </source>
</evidence>
<dbReference type="Proteomes" id="UP001595722">
    <property type="component" value="Unassembled WGS sequence"/>
</dbReference>
<sequence length="235" mass="25272">MTSPVEQKTANQVDDVLQGYLDQLLVTATEPLTVVAEVSTPTSEVAPEVVKEAVAEPLVSLAPTPSVVSADSADSDMTVATAVSGGPDWRAVQGVECLIFKVAGLKLAIPLAVLGGVYNRSEQITPLFGQASWSLGVWQSDEQKLTIVDSAALIMPERGISMAEQGYDFVIQLDRSPWALACQEICDTMTLTQESIKWRGDCSKRPWLAGTVISEMCALIDVTNLLDMLEQNTRS</sequence>
<dbReference type="InterPro" id="IPR014506">
    <property type="entry name" value="UCP020479_CheW"/>
</dbReference>
<proteinExistence type="predicted"/>
<dbReference type="EMBL" id="JBHRYB010000015">
    <property type="protein sequence ID" value="MFC3681505.1"/>
    <property type="molecule type" value="Genomic_DNA"/>
</dbReference>
<accession>A0ABV7VW12</accession>
<dbReference type="Pfam" id="PF01584">
    <property type="entry name" value="CheW"/>
    <property type="match status" value="1"/>
</dbReference>
<dbReference type="SMART" id="SM00260">
    <property type="entry name" value="CheW"/>
    <property type="match status" value="1"/>
</dbReference>
<evidence type="ECO:0000313" key="3">
    <source>
        <dbReference type="Proteomes" id="UP001595722"/>
    </source>
</evidence>
<dbReference type="PIRSF" id="PIRSF020479">
    <property type="entry name" value="UCP020479_CheW"/>
    <property type="match status" value="1"/>
</dbReference>
<gene>
    <name evidence="2" type="ORF">ACFOMG_15480</name>
</gene>
<organism evidence="2 3">
    <name type="scientific">Bacterioplanoides pacificum</name>
    <dbReference type="NCBI Taxonomy" id="1171596"/>
    <lineage>
        <taxon>Bacteria</taxon>
        <taxon>Pseudomonadati</taxon>
        <taxon>Pseudomonadota</taxon>
        <taxon>Gammaproteobacteria</taxon>
        <taxon>Oceanospirillales</taxon>
        <taxon>Oceanospirillaceae</taxon>
        <taxon>Bacterioplanoides</taxon>
    </lineage>
</organism>
<feature type="domain" description="CheW-like" evidence="1">
    <location>
        <begin position="94"/>
        <end position="231"/>
    </location>
</feature>
<dbReference type="InterPro" id="IPR002545">
    <property type="entry name" value="CheW-lke_dom"/>
</dbReference>
<dbReference type="RefSeq" id="WP_376867952.1">
    <property type="nucleotide sequence ID" value="NZ_JBHRYB010000015.1"/>
</dbReference>
<keyword evidence="3" id="KW-1185">Reference proteome</keyword>
<name>A0ABV7VW12_9GAMM</name>